<dbReference type="PANTHER" id="PTHR37419">
    <property type="entry name" value="SERINE/THREONINE-PROTEIN KINASE TOXIN HIPA"/>
    <property type="match status" value="1"/>
</dbReference>
<dbReference type="Pfam" id="PF07804">
    <property type="entry name" value="HipA_C"/>
    <property type="match status" value="1"/>
</dbReference>
<keyword evidence="2" id="KW-0808">Transferase</keyword>
<evidence type="ECO:0000259" key="5">
    <source>
        <dbReference type="Pfam" id="PF13657"/>
    </source>
</evidence>
<keyword evidence="7" id="KW-1185">Reference proteome</keyword>
<comment type="similarity">
    <text evidence="1">Belongs to the HipA Ser/Thr kinase family.</text>
</comment>
<dbReference type="RefSeq" id="WP_008739644.1">
    <property type="nucleotide sequence ID" value="NZ_CP004387.1"/>
</dbReference>
<evidence type="ECO:0000313" key="7">
    <source>
        <dbReference type="Proteomes" id="UP000006764"/>
    </source>
</evidence>
<dbReference type="STRING" id="391936.S7S_02465"/>
<gene>
    <name evidence="6" type="ORF">S7S_02465</name>
</gene>
<feature type="domain" description="HipA N-terminal subdomain 1" evidence="5">
    <location>
        <begin position="5"/>
        <end position="72"/>
    </location>
</feature>
<dbReference type="KEGG" id="apac:S7S_02465"/>
<proteinExistence type="inferred from homology"/>
<dbReference type="GO" id="GO:0004674">
    <property type="term" value="F:protein serine/threonine kinase activity"/>
    <property type="evidence" value="ECO:0007669"/>
    <property type="project" value="TreeGrafter"/>
</dbReference>
<dbReference type="GO" id="GO:0005829">
    <property type="term" value="C:cytosol"/>
    <property type="evidence" value="ECO:0007669"/>
    <property type="project" value="TreeGrafter"/>
</dbReference>
<accession>A0A0B4XJQ8</accession>
<dbReference type="InterPro" id="IPR012893">
    <property type="entry name" value="HipA-like_C"/>
</dbReference>
<dbReference type="HOGENOM" id="CLU_030167_1_0_6"/>
<dbReference type="Pfam" id="PF13657">
    <property type="entry name" value="Couple_hipA"/>
    <property type="match status" value="1"/>
</dbReference>
<evidence type="ECO:0000256" key="3">
    <source>
        <dbReference type="ARBA" id="ARBA00022777"/>
    </source>
</evidence>
<dbReference type="EMBL" id="CP004387">
    <property type="protein sequence ID" value="AJD46915.1"/>
    <property type="molecule type" value="Genomic_DNA"/>
</dbReference>
<dbReference type="InterPro" id="IPR017508">
    <property type="entry name" value="HipA_N1"/>
</dbReference>
<dbReference type="AlphaFoldDB" id="A0A0B4XJQ8"/>
<dbReference type="InterPro" id="IPR052028">
    <property type="entry name" value="HipA_Ser/Thr_kinase"/>
</dbReference>
<keyword evidence="3" id="KW-0418">Kinase</keyword>
<evidence type="ECO:0000256" key="1">
    <source>
        <dbReference type="ARBA" id="ARBA00010164"/>
    </source>
</evidence>
<evidence type="ECO:0000256" key="2">
    <source>
        <dbReference type="ARBA" id="ARBA00022679"/>
    </source>
</evidence>
<dbReference type="PANTHER" id="PTHR37419:SF1">
    <property type="entry name" value="SERINE_THREONINE-PROTEIN KINASE TOXIN HIPA"/>
    <property type="match status" value="1"/>
</dbReference>
<sequence length="349" mass="38497">MSDMLRVRHGAHTVGTLHDDGGRFSFCYDDTWRAGGWPISCALPLDTAGDDGHAFFAQLSTEPGASLAHLAAQGHDLFGALTCHTTAPAEHPLTSNALASTHSVRLTAHPHRFLTGGDTPATHWLTCTHGDQPVRAAYAHDLARQLGLPVTDSQLLRTDTGWALLSRRTDCDDNGARLHAETLRQALGLSPHQPDTTLGAVADLLRRHTLQPVIDLCALVQWQIFNALIGNDHNALEHLALRRADDGWRLAPFAHFTATPGTTHLPLPVGSNHDPHQLGGPDWQALAHDTGVNKKLVRRLLREQASHLLDQLDSWHLAFNQQHDTAAETQPVRELLRRQYRKALRDWLR</sequence>
<name>A0A0B4XJQ8_9GAMM</name>
<evidence type="ECO:0000259" key="4">
    <source>
        <dbReference type="Pfam" id="PF07804"/>
    </source>
</evidence>
<feature type="domain" description="HipA-like C-terminal" evidence="4">
    <location>
        <begin position="138"/>
        <end position="309"/>
    </location>
</feature>
<evidence type="ECO:0000313" key="6">
    <source>
        <dbReference type="EMBL" id="AJD46915.1"/>
    </source>
</evidence>
<dbReference type="OrthoDB" id="9805913at2"/>
<protein>
    <submittedName>
        <fullName evidence="6">HipA N-terminal domain-containing protein</fullName>
    </submittedName>
</protein>
<dbReference type="Proteomes" id="UP000006764">
    <property type="component" value="Chromosome"/>
</dbReference>
<organism evidence="6 7">
    <name type="scientific">Isoalcanivorax pacificus W11-5</name>
    <dbReference type="NCBI Taxonomy" id="391936"/>
    <lineage>
        <taxon>Bacteria</taxon>
        <taxon>Pseudomonadati</taxon>
        <taxon>Pseudomonadota</taxon>
        <taxon>Gammaproteobacteria</taxon>
        <taxon>Oceanospirillales</taxon>
        <taxon>Alcanivoracaceae</taxon>
        <taxon>Isoalcanivorax</taxon>
    </lineage>
</organism>
<reference evidence="6 7" key="1">
    <citation type="journal article" date="2012" name="J. Bacteriol.">
        <title>Genome sequence of an alkane-degrading bacterium, Alcanivorax pacificus type strain W11-5, isolated from deep sea sediment.</title>
        <authorList>
            <person name="Lai Q."/>
            <person name="Shao Z."/>
        </authorList>
    </citation>
    <scope>NUCLEOTIDE SEQUENCE [LARGE SCALE GENOMIC DNA]</scope>
    <source>
        <strain evidence="6 7">W11-5</strain>
    </source>
</reference>